<evidence type="ECO:0000259" key="5">
    <source>
        <dbReference type="PROSITE" id="PS50977"/>
    </source>
</evidence>
<evidence type="ECO:0000256" key="2">
    <source>
        <dbReference type="ARBA" id="ARBA00023125"/>
    </source>
</evidence>
<evidence type="ECO:0000256" key="1">
    <source>
        <dbReference type="ARBA" id="ARBA00023015"/>
    </source>
</evidence>
<dbReference type="PANTHER" id="PTHR30055">
    <property type="entry name" value="HTH-TYPE TRANSCRIPTIONAL REGULATOR RUTR"/>
    <property type="match status" value="1"/>
</dbReference>
<dbReference type="Pfam" id="PF00440">
    <property type="entry name" value="TetR_N"/>
    <property type="match status" value="1"/>
</dbReference>
<evidence type="ECO:0000313" key="6">
    <source>
        <dbReference type="EMBL" id="MBB5630007.1"/>
    </source>
</evidence>
<organism evidence="6 7">
    <name type="scientific">Sphaerisporangium krabiense</name>
    <dbReference type="NCBI Taxonomy" id="763782"/>
    <lineage>
        <taxon>Bacteria</taxon>
        <taxon>Bacillati</taxon>
        <taxon>Actinomycetota</taxon>
        <taxon>Actinomycetes</taxon>
        <taxon>Streptosporangiales</taxon>
        <taxon>Streptosporangiaceae</taxon>
        <taxon>Sphaerisporangium</taxon>
    </lineage>
</organism>
<sequence>METTDEGARVPVWARETPRRRPALTREAIVDAAIALADAEGLAAVSIRKVAAELGARAMSLYSHIERKEDLFDLMYDQVVAESHIEEPQPGWREGVLAVARATRATMLRHPWMIDLASQRPRVGPNGLRHGEQSLAVLAGVPLDVAGKWRVMTAVDDYVLGHVIRDALEGRSGHGRMTREERDEVFLPYVMDMVRGGGYPNLAPLLERGVPVADDNFERGLKWLLDGLAADLSLP</sequence>
<keyword evidence="7" id="KW-1185">Reference proteome</keyword>
<dbReference type="RefSeq" id="WP_184616533.1">
    <property type="nucleotide sequence ID" value="NZ_BOOS01000041.1"/>
</dbReference>
<accession>A0A7W9DSR4</accession>
<dbReference type="InterPro" id="IPR004111">
    <property type="entry name" value="Repressor_TetR_C"/>
</dbReference>
<keyword evidence="1" id="KW-0805">Transcription regulation</keyword>
<dbReference type="Proteomes" id="UP000588112">
    <property type="component" value="Unassembled WGS sequence"/>
</dbReference>
<dbReference type="Gene3D" id="1.10.10.60">
    <property type="entry name" value="Homeodomain-like"/>
    <property type="match status" value="1"/>
</dbReference>
<evidence type="ECO:0000256" key="4">
    <source>
        <dbReference type="PROSITE-ProRule" id="PRU00335"/>
    </source>
</evidence>
<dbReference type="InterPro" id="IPR009057">
    <property type="entry name" value="Homeodomain-like_sf"/>
</dbReference>
<dbReference type="Pfam" id="PF02909">
    <property type="entry name" value="TetR_C_1"/>
    <property type="match status" value="1"/>
</dbReference>
<evidence type="ECO:0000256" key="3">
    <source>
        <dbReference type="ARBA" id="ARBA00023163"/>
    </source>
</evidence>
<dbReference type="SUPFAM" id="SSF46689">
    <property type="entry name" value="Homeodomain-like"/>
    <property type="match status" value="1"/>
</dbReference>
<dbReference type="AlphaFoldDB" id="A0A7W9DSR4"/>
<dbReference type="SUPFAM" id="SSF48498">
    <property type="entry name" value="Tetracyclin repressor-like, C-terminal domain"/>
    <property type="match status" value="1"/>
</dbReference>
<dbReference type="InterPro" id="IPR001647">
    <property type="entry name" value="HTH_TetR"/>
</dbReference>
<dbReference type="InterPro" id="IPR036271">
    <property type="entry name" value="Tet_transcr_reg_TetR-rel_C_sf"/>
</dbReference>
<proteinExistence type="predicted"/>
<dbReference type="InterPro" id="IPR050109">
    <property type="entry name" value="HTH-type_TetR-like_transc_reg"/>
</dbReference>
<protein>
    <submittedName>
        <fullName evidence="6">AcrR family transcriptional regulator</fullName>
    </submittedName>
</protein>
<dbReference type="GO" id="GO:0000976">
    <property type="term" value="F:transcription cis-regulatory region binding"/>
    <property type="evidence" value="ECO:0007669"/>
    <property type="project" value="TreeGrafter"/>
</dbReference>
<keyword evidence="3" id="KW-0804">Transcription</keyword>
<name>A0A7W9DSR4_9ACTN</name>
<dbReference type="Gene3D" id="1.10.357.10">
    <property type="entry name" value="Tetracycline Repressor, domain 2"/>
    <property type="match status" value="1"/>
</dbReference>
<dbReference type="PANTHER" id="PTHR30055:SF151">
    <property type="entry name" value="TRANSCRIPTIONAL REGULATORY PROTEIN"/>
    <property type="match status" value="1"/>
</dbReference>
<evidence type="ECO:0000313" key="7">
    <source>
        <dbReference type="Proteomes" id="UP000588112"/>
    </source>
</evidence>
<dbReference type="EMBL" id="JACHBR010000002">
    <property type="protein sequence ID" value="MBB5630007.1"/>
    <property type="molecule type" value="Genomic_DNA"/>
</dbReference>
<dbReference type="GO" id="GO:0003700">
    <property type="term" value="F:DNA-binding transcription factor activity"/>
    <property type="evidence" value="ECO:0007669"/>
    <property type="project" value="TreeGrafter"/>
</dbReference>
<reference evidence="6 7" key="1">
    <citation type="submission" date="2020-08" db="EMBL/GenBank/DDBJ databases">
        <title>Sequencing the genomes of 1000 actinobacteria strains.</title>
        <authorList>
            <person name="Klenk H.-P."/>
        </authorList>
    </citation>
    <scope>NUCLEOTIDE SEQUENCE [LARGE SCALE GENOMIC DNA]</scope>
    <source>
        <strain evidence="6 7">DSM 45790</strain>
    </source>
</reference>
<feature type="domain" description="HTH tetR-type" evidence="5">
    <location>
        <begin position="23"/>
        <end position="83"/>
    </location>
</feature>
<dbReference type="PROSITE" id="PS50977">
    <property type="entry name" value="HTH_TETR_2"/>
    <property type="match status" value="1"/>
</dbReference>
<gene>
    <name evidence="6" type="ORF">BJ981_005771</name>
</gene>
<feature type="DNA-binding region" description="H-T-H motif" evidence="4">
    <location>
        <begin position="46"/>
        <end position="65"/>
    </location>
</feature>
<comment type="caution">
    <text evidence="6">The sequence shown here is derived from an EMBL/GenBank/DDBJ whole genome shotgun (WGS) entry which is preliminary data.</text>
</comment>
<dbReference type="GO" id="GO:0045892">
    <property type="term" value="P:negative regulation of DNA-templated transcription"/>
    <property type="evidence" value="ECO:0007669"/>
    <property type="project" value="InterPro"/>
</dbReference>
<keyword evidence="2 4" id="KW-0238">DNA-binding</keyword>